<keyword evidence="3" id="KW-1185">Reference proteome</keyword>
<evidence type="ECO:0000313" key="3">
    <source>
        <dbReference type="Proteomes" id="UP000766486"/>
    </source>
</evidence>
<protein>
    <submittedName>
        <fullName evidence="2">Uncharacterized protein</fullName>
    </submittedName>
</protein>
<comment type="caution">
    <text evidence="2">The sequence shown here is derived from an EMBL/GenBank/DDBJ whole genome shotgun (WGS) entry which is preliminary data.</text>
</comment>
<dbReference type="Proteomes" id="UP000766486">
    <property type="component" value="Unassembled WGS sequence"/>
</dbReference>
<feature type="region of interest" description="Disordered" evidence="1">
    <location>
        <begin position="200"/>
        <end position="231"/>
    </location>
</feature>
<proteinExistence type="predicted"/>
<evidence type="ECO:0000313" key="2">
    <source>
        <dbReference type="EMBL" id="VUC27044.1"/>
    </source>
</evidence>
<dbReference type="EMBL" id="CABFNS010000761">
    <property type="protein sequence ID" value="VUC27044.1"/>
    <property type="molecule type" value="Genomic_DNA"/>
</dbReference>
<evidence type="ECO:0000256" key="1">
    <source>
        <dbReference type="SAM" id="MobiDB-lite"/>
    </source>
</evidence>
<organism evidence="2 3">
    <name type="scientific">Bionectria ochroleuca</name>
    <name type="common">Gliocladium roseum</name>
    <dbReference type="NCBI Taxonomy" id="29856"/>
    <lineage>
        <taxon>Eukaryota</taxon>
        <taxon>Fungi</taxon>
        <taxon>Dikarya</taxon>
        <taxon>Ascomycota</taxon>
        <taxon>Pezizomycotina</taxon>
        <taxon>Sordariomycetes</taxon>
        <taxon>Hypocreomycetidae</taxon>
        <taxon>Hypocreales</taxon>
        <taxon>Bionectriaceae</taxon>
        <taxon>Clonostachys</taxon>
    </lineage>
</organism>
<feature type="region of interest" description="Disordered" evidence="1">
    <location>
        <begin position="45"/>
        <end position="101"/>
    </location>
</feature>
<feature type="compositionally biased region" description="Polar residues" evidence="1">
    <location>
        <begin position="45"/>
        <end position="59"/>
    </location>
</feature>
<accession>A0ABY6U8G7</accession>
<reference evidence="2 3" key="1">
    <citation type="submission" date="2019-06" db="EMBL/GenBank/DDBJ databases">
        <authorList>
            <person name="Broberg M."/>
        </authorList>
    </citation>
    <scope>NUCLEOTIDE SEQUENCE [LARGE SCALE GENOMIC DNA]</scope>
</reference>
<gene>
    <name evidence="2" type="ORF">CLO192961_LOCUS200297</name>
</gene>
<sequence length="246" mass="27329">MQEPRFTPLSTTLGLGLAGYPVTLDRDFLRRHYLGSLAGPPLAKNTTWSSTTKEPSTLGATVEPPGIDRHDFGDSQAPMKAVSSPGEIGSKSDGAKSVLPQQNSARLSRIECLERARQLRTEVLDAYRERNEDGTMSVQVENAQWSLSICHMRCGEFTAARALVALVVQTRTDRLGKGAKKTMDAETQLEYLDMLLADPMKGSSQPVSDQDSDRDRESNSGDVDDDDEIIIPERYPWTKRRLPKYR</sequence>
<name>A0ABY6U8G7_BIOOC</name>